<organism evidence="1">
    <name type="scientific">Schistocephalus solidus</name>
    <name type="common">Tapeworm</name>
    <dbReference type="NCBI Taxonomy" id="70667"/>
    <lineage>
        <taxon>Eukaryota</taxon>
        <taxon>Metazoa</taxon>
        <taxon>Spiralia</taxon>
        <taxon>Lophotrochozoa</taxon>
        <taxon>Platyhelminthes</taxon>
        <taxon>Cestoda</taxon>
        <taxon>Eucestoda</taxon>
        <taxon>Diphyllobothriidea</taxon>
        <taxon>Diphyllobothriidae</taxon>
        <taxon>Schistocephalus</taxon>
    </lineage>
</organism>
<dbReference type="EMBL" id="GEEE01000786">
    <property type="protein sequence ID" value="JAP62439.1"/>
    <property type="molecule type" value="Transcribed_RNA"/>
</dbReference>
<evidence type="ECO:0000313" key="1">
    <source>
        <dbReference type="EMBL" id="JAP62439.1"/>
    </source>
</evidence>
<accession>A0A0V0JAV9</accession>
<dbReference type="SUPFAM" id="SSF47923">
    <property type="entry name" value="Ypt/Rab-GAP domain of gyp1p"/>
    <property type="match status" value="1"/>
</dbReference>
<dbReference type="InterPro" id="IPR035969">
    <property type="entry name" value="Rab-GAP_TBC_sf"/>
</dbReference>
<dbReference type="Gene3D" id="1.10.10.750">
    <property type="entry name" value="Ypt/Rab-GAP domain of gyp1p, domain 1"/>
    <property type="match status" value="1"/>
</dbReference>
<sequence>MYDARVKIFEDILLNSPIDIKKLRKECQLGCPDSNGLRSKIWKVLLNYLPLDHSQWNKFLTRSRREYSNLATEFVVSSTNNESNCDDVCCAFALILNGCSPLVVTLTVIGGSISTTMKCSCKSTKIVVDFILNSIFFGGQLRTHFTRFIHRL</sequence>
<dbReference type="AlphaFoldDB" id="A0A0V0JAV9"/>
<gene>
    <name evidence="1" type="primary">TBC13</name>
    <name evidence="1" type="ORF">TR126935</name>
</gene>
<reference evidence="1" key="1">
    <citation type="submission" date="2016-01" db="EMBL/GenBank/DDBJ databases">
        <title>Reference transcriptome for the parasite Schistocephalus solidus: insights into the molecular evolution of parasitism.</title>
        <authorList>
            <person name="Hebert F.O."/>
            <person name="Grambauer S."/>
            <person name="Barber I."/>
            <person name="Landry C.R."/>
            <person name="Aubin-Horth N."/>
        </authorList>
    </citation>
    <scope>NUCLEOTIDE SEQUENCE</scope>
</reference>
<protein>
    <submittedName>
        <fullName evidence="1">TBC1 domain family member 13</fullName>
    </submittedName>
</protein>
<name>A0A0V0JAV9_SCHSO</name>
<proteinExistence type="predicted"/>